<dbReference type="AlphaFoldDB" id="A0A7Y9LJX4"/>
<dbReference type="InterPro" id="IPR037523">
    <property type="entry name" value="VOC_core"/>
</dbReference>
<dbReference type="PANTHER" id="PTHR46142">
    <property type="match status" value="1"/>
</dbReference>
<dbReference type="GO" id="GO:0051213">
    <property type="term" value="F:dioxygenase activity"/>
    <property type="evidence" value="ECO:0007669"/>
    <property type="project" value="UniProtKB-KW"/>
</dbReference>
<dbReference type="Proteomes" id="UP000542125">
    <property type="component" value="Unassembled WGS sequence"/>
</dbReference>
<feature type="domain" description="VOC" evidence="1">
    <location>
        <begin position="5"/>
        <end position="139"/>
    </location>
</feature>
<dbReference type="PANTHER" id="PTHR46142:SF3">
    <property type="entry name" value="F18B13.24 PROTEIN"/>
    <property type="match status" value="1"/>
</dbReference>
<dbReference type="RefSeq" id="WP_179585277.1">
    <property type="nucleotide sequence ID" value="NZ_JACBYR010000001.1"/>
</dbReference>
<dbReference type="InterPro" id="IPR004360">
    <property type="entry name" value="Glyas_Fos-R_dOase_dom"/>
</dbReference>
<proteinExistence type="predicted"/>
<dbReference type="EMBL" id="JACBYR010000001">
    <property type="protein sequence ID" value="NYE82409.1"/>
    <property type="molecule type" value="Genomic_DNA"/>
</dbReference>
<comment type="caution">
    <text evidence="2">The sequence shown here is derived from an EMBL/GenBank/DDBJ whole genome shotgun (WGS) entry which is preliminary data.</text>
</comment>
<keyword evidence="2" id="KW-0456">Lyase</keyword>
<sequence>MPISKLAHFSVRTTDIEATRRFYTGILGFKEGYRPAFKFPGIWLYRGGDEADYGVVHIIGIDKDDPSGLTEYLGEMDESSLHGSGAIDHVAFLATDLADMRRRLQEAGLEYRERTVPDMGLHQVFMEDPSGVTIELNFPAAEALASGVRHE</sequence>
<name>A0A7Y9LJX4_9BURK</name>
<reference evidence="2 3" key="1">
    <citation type="submission" date="2020-07" db="EMBL/GenBank/DDBJ databases">
        <title>Genomic Encyclopedia of Type Strains, Phase IV (KMG-V): Genome sequencing to study the core and pangenomes of soil and plant-associated prokaryotes.</title>
        <authorList>
            <person name="Whitman W."/>
        </authorList>
    </citation>
    <scope>NUCLEOTIDE SEQUENCE [LARGE SCALE GENOMIC DNA]</scope>
    <source>
        <strain evidence="2 3">SAS40</strain>
    </source>
</reference>
<dbReference type="InterPro" id="IPR029068">
    <property type="entry name" value="Glyas_Bleomycin-R_OHBP_Dase"/>
</dbReference>
<keyword evidence="2" id="KW-0560">Oxidoreductase</keyword>
<evidence type="ECO:0000313" key="2">
    <source>
        <dbReference type="EMBL" id="NYE82409.1"/>
    </source>
</evidence>
<keyword evidence="3" id="KW-1185">Reference proteome</keyword>
<protein>
    <submittedName>
        <fullName evidence="2">Catechol 2,3-dioxygenase-like lactoylglutathione lyase family enzyme</fullName>
    </submittedName>
</protein>
<gene>
    <name evidence="2" type="ORF">FHW18_001680</name>
</gene>
<dbReference type="Gene3D" id="3.10.180.10">
    <property type="entry name" value="2,3-Dihydroxybiphenyl 1,2-Dioxygenase, domain 1"/>
    <property type="match status" value="1"/>
</dbReference>
<evidence type="ECO:0000259" key="1">
    <source>
        <dbReference type="PROSITE" id="PS51819"/>
    </source>
</evidence>
<organism evidence="2 3">
    <name type="scientific">Pigmentiphaga litoralis</name>
    <dbReference type="NCBI Taxonomy" id="516702"/>
    <lineage>
        <taxon>Bacteria</taxon>
        <taxon>Pseudomonadati</taxon>
        <taxon>Pseudomonadota</taxon>
        <taxon>Betaproteobacteria</taxon>
        <taxon>Burkholderiales</taxon>
        <taxon>Alcaligenaceae</taxon>
        <taxon>Pigmentiphaga</taxon>
    </lineage>
</organism>
<dbReference type="Pfam" id="PF00903">
    <property type="entry name" value="Glyoxalase"/>
    <property type="match status" value="1"/>
</dbReference>
<dbReference type="SUPFAM" id="SSF54593">
    <property type="entry name" value="Glyoxalase/Bleomycin resistance protein/Dihydroxybiphenyl dioxygenase"/>
    <property type="match status" value="1"/>
</dbReference>
<accession>A0A7Y9LJX4</accession>
<evidence type="ECO:0000313" key="3">
    <source>
        <dbReference type="Proteomes" id="UP000542125"/>
    </source>
</evidence>
<dbReference type="PROSITE" id="PS51819">
    <property type="entry name" value="VOC"/>
    <property type="match status" value="1"/>
</dbReference>
<dbReference type="GO" id="GO:0016829">
    <property type="term" value="F:lyase activity"/>
    <property type="evidence" value="ECO:0007669"/>
    <property type="project" value="UniProtKB-KW"/>
</dbReference>
<keyword evidence="2" id="KW-0223">Dioxygenase</keyword>